<evidence type="ECO:0000259" key="12">
    <source>
        <dbReference type="PROSITE" id="PS50206"/>
    </source>
</evidence>
<comment type="function">
    <text evidence="8">Rhodanese domain-containing protein required for anchoring ferredoxin--NADP reductase to the thylakoid membranes and sustaining efficient linear electron flow (LEF).</text>
</comment>
<dbReference type="InterPro" id="IPR044240">
    <property type="entry name" value="STR4-like"/>
</dbReference>
<evidence type="ECO:0000256" key="5">
    <source>
        <dbReference type="ARBA" id="ARBA00022946"/>
    </source>
</evidence>
<dbReference type="Proteomes" id="UP000324897">
    <property type="component" value="Chromosome 1"/>
</dbReference>
<evidence type="ECO:0000313" key="13">
    <source>
        <dbReference type="EMBL" id="TVU33327.1"/>
    </source>
</evidence>
<evidence type="ECO:0000256" key="2">
    <source>
        <dbReference type="ARBA" id="ARBA00022528"/>
    </source>
</evidence>
<feature type="compositionally biased region" description="Pro residues" evidence="11">
    <location>
        <begin position="404"/>
        <end position="415"/>
    </location>
</feature>
<dbReference type="PROSITE" id="PS50206">
    <property type="entry name" value="RHODANESE_3"/>
    <property type="match status" value="1"/>
</dbReference>
<dbReference type="PANTHER" id="PTHR47377:SF1">
    <property type="entry name" value="RHODANESE-LIKE DOMAIN-CONTAINING PROTEIN 4, CHLOROPLASTIC"/>
    <property type="match status" value="1"/>
</dbReference>
<gene>
    <name evidence="13" type="ORF">EJB05_25137</name>
</gene>
<evidence type="ECO:0000256" key="11">
    <source>
        <dbReference type="SAM" id="MobiDB-lite"/>
    </source>
</evidence>
<keyword evidence="2" id="KW-0150">Chloroplast</keyword>
<keyword evidence="7" id="KW-0472">Membrane</keyword>
<feature type="region of interest" description="Disordered" evidence="11">
    <location>
        <begin position="1"/>
        <end position="40"/>
    </location>
</feature>
<dbReference type="GO" id="GO:0009535">
    <property type="term" value="C:chloroplast thylakoid membrane"/>
    <property type="evidence" value="ECO:0007669"/>
    <property type="project" value="UniProtKB-SubCell"/>
</dbReference>
<evidence type="ECO:0000256" key="4">
    <source>
        <dbReference type="ARBA" id="ARBA00022692"/>
    </source>
</evidence>
<dbReference type="InterPro" id="IPR036873">
    <property type="entry name" value="Rhodanese-like_dom_sf"/>
</dbReference>
<evidence type="ECO:0000256" key="6">
    <source>
        <dbReference type="ARBA" id="ARBA00022989"/>
    </source>
</evidence>
<keyword evidence="14" id="KW-1185">Reference proteome</keyword>
<dbReference type="Gene3D" id="3.40.250.10">
    <property type="entry name" value="Rhodanese-like domain"/>
    <property type="match status" value="1"/>
</dbReference>
<keyword evidence="3" id="KW-0934">Plastid</keyword>
<keyword evidence="6" id="KW-1133">Transmembrane helix</keyword>
<evidence type="ECO:0000256" key="8">
    <source>
        <dbReference type="ARBA" id="ARBA00058574"/>
    </source>
</evidence>
<feature type="region of interest" description="Disordered" evidence="11">
    <location>
        <begin position="383"/>
        <end position="446"/>
    </location>
</feature>
<accession>A0A5J9VD49</accession>
<keyword evidence="4" id="KW-0812">Transmembrane</keyword>
<protein>
    <recommendedName>
        <fullName evidence="10">Protein THYLAKOID RHODANESE-LIKE, chloroplastic</fullName>
    </recommendedName>
</protein>
<comment type="caution">
    <text evidence="13">The sequence shown here is derived from an EMBL/GenBank/DDBJ whole genome shotgun (WGS) entry which is preliminary data.</text>
</comment>
<dbReference type="FunFam" id="3.40.250.10:FF:000044">
    <property type="entry name" value="Rhodanese-like domain-containing protein 4, chloroplastic"/>
    <property type="match status" value="1"/>
</dbReference>
<dbReference type="EMBL" id="RWGY01000011">
    <property type="protein sequence ID" value="TVU33327.1"/>
    <property type="molecule type" value="Genomic_DNA"/>
</dbReference>
<evidence type="ECO:0000313" key="14">
    <source>
        <dbReference type="Proteomes" id="UP000324897"/>
    </source>
</evidence>
<comment type="subunit">
    <text evidence="9">Component of high molecular weight thylakoid LFNRs-containing protein complexes containing LIR1, LFNR1, LFNR2, TIC62 and TROL proteins.</text>
</comment>
<name>A0A5J9VD49_9POAL</name>
<dbReference type="AlphaFoldDB" id="A0A5J9VD49"/>
<sequence length="503" mass="52696">MAVILSSAAPSTLVTPSPRAAQRRRQAPPPPPPPRSGGGLLRGGFARLSAALGLAHGAAGAGAALALPSYEETLRLSTDTDSGGDAFSLPELSLDGLSVPDLNLDGLVDFVSENPVVIVASITAVALPVVLARVLGGGGAKPYSVVSARAAYQRLVEEPDVQLVDIRSRKDAREAGAPDLREAKKKAVSVPYNGEDKNGFLKKLALRFKDPENTKLVILDKFDGNSELVAELVTANGFKAAFAVKDGAEGSRGWVSSNLPWKTPAKGFNFDFGELFGDDADGLPVTIGLAAATGLGVLAYTEVETLLQFLGSAAIVQLVITKLLYAEDRKKTVKQIEEFFNNKVAPQELVDEIKEIGQALLPSSGDAKSQPALATASAAAATATTAPAEATTRPLSPYTNYPDLKPPSPPSPPSPESTVTESPAAVNSAPVAETSTESPPPTPRPLSPYANVSVQLKLHSHLHWTHHAVLMILHLRAVSGSQASILSYAVGTLIRQDYKKPNL</sequence>
<proteinExistence type="predicted"/>
<keyword evidence="5" id="KW-0809">Transit peptide</keyword>
<evidence type="ECO:0000256" key="3">
    <source>
        <dbReference type="ARBA" id="ARBA00022640"/>
    </source>
</evidence>
<evidence type="ECO:0000256" key="7">
    <source>
        <dbReference type="ARBA" id="ARBA00023136"/>
    </source>
</evidence>
<feature type="compositionally biased region" description="Low complexity" evidence="11">
    <location>
        <begin position="383"/>
        <end position="392"/>
    </location>
</feature>
<dbReference type="Gramene" id="TVU33327">
    <property type="protein sequence ID" value="TVU33327"/>
    <property type="gene ID" value="EJB05_25137"/>
</dbReference>
<comment type="subcellular location">
    <subcellularLocation>
        <location evidence="1">Plastid</location>
        <location evidence="1">Chloroplast thylakoid membrane</location>
        <topology evidence="1">Multi-pass membrane protein</topology>
    </subcellularLocation>
</comment>
<dbReference type="OrthoDB" id="1927399at2759"/>
<organism evidence="13 14">
    <name type="scientific">Eragrostis curvula</name>
    <name type="common">weeping love grass</name>
    <dbReference type="NCBI Taxonomy" id="38414"/>
    <lineage>
        <taxon>Eukaryota</taxon>
        <taxon>Viridiplantae</taxon>
        <taxon>Streptophyta</taxon>
        <taxon>Embryophyta</taxon>
        <taxon>Tracheophyta</taxon>
        <taxon>Spermatophyta</taxon>
        <taxon>Magnoliopsida</taxon>
        <taxon>Liliopsida</taxon>
        <taxon>Poales</taxon>
        <taxon>Poaceae</taxon>
        <taxon>PACMAD clade</taxon>
        <taxon>Chloridoideae</taxon>
        <taxon>Eragrostideae</taxon>
        <taxon>Eragrostidinae</taxon>
        <taxon>Eragrostis</taxon>
    </lineage>
</organism>
<dbReference type="InterPro" id="IPR001763">
    <property type="entry name" value="Rhodanese-like_dom"/>
</dbReference>
<evidence type="ECO:0000256" key="10">
    <source>
        <dbReference type="ARBA" id="ARBA00070712"/>
    </source>
</evidence>
<dbReference type="SUPFAM" id="SSF52821">
    <property type="entry name" value="Rhodanese/Cell cycle control phosphatase"/>
    <property type="match status" value="1"/>
</dbReference>
<dbReference type="PANTHER" id="PTHR47377">
    <property type="entry name" value="RHODANESE-LIKE DOMAIN-CONTAINING PROTEIN 4, CHLOROPLASTIC"/>
    <property type="match status" value="1"/>
</dbReference>
<evidence type="ECO:0000256" key="9">
    <source>
        <dbReference type="ARBA" id="ARBA00064364"/>
    </source>
</evidence>
<feature type="domain" description="Rhodanese" evidence="12">
    <location>
        <begin position="157"/>
        <end position="263"/>
    </location>
</feature>
<reference evidence="13 14" key="1">
    <citation type="journal article" date="2019" name="Sci. Rep.">
        <title>A high-quality genome of Eragrostis curvula grass provides insights into Poaceae evolution and supports new strategies to enhance forage quality.</title>
        <authorList>
            <person name="Carballo J."/>
            <person name="Santos B.A.C.M."/>
            <person name="Zappacosta D."/>
            <person name="Garbus I."/>
            <person name="Selva J.P."/>
            <person name="Gallo C.A."/>
            <person name="Diaz A."/>
            <person name="Albertini E."/>
            <person name="Caccamo M."/>
            <person name="Echenique V."/>
        </authorList>
    </citation>
    <scope>NUCLEOTIDE SEQUENCE [LARGE SCALE GENOMIC DNA]</scope>
    <source>
        <strain evidence="14">cv. Victoria</strain>
        <tissue evidence="13">Leaf</tissue>
    </source>
</reference>
<evidence type="ECO:0000256" key="1">
    <source>
        <dbReference type="ARBA" id="ARBA00004454"/>
    </source>
</evidence>